<comment type="caution">
    <text evidence="1">The sequence shown here is derived from an EMBL/GenBank/DDBJ whole genome shotgun (WGS) entry which is preliminary data.</text>
</comment>
<sequence length="196" mass="22528">MKTTSHLFIDHIMRRERQEHLMTTGMFMGRRGRGRLRVATLLCYLELHYPDWLEIFNNVYGWCTIRCYGGPSQLQAIAKKCPPVAVAVARQKLEGKSFSQCSDLEFKVVDVCDAMGWDSGLVKRELRALQWTSGPGGFRKSGVLVELSDLSFHFRSRGDLTDDQVDEVLDFLTSRTRKQEQAELRQLDRLADALKR</sequence>
<keyword evidence="1" id="KW-0547">Nucleotide-binding</keyword>
<dbReference type="AlphaFoldDB" id="A0AAV4H0I3"/>
<protein>
    <submittedName>
        <fullName evidence="1">ATP-dependent DNA helicase Q4-like</fullName>
    </submittedName>
</protein>
<keyword evidence="1" id="KW-0067">ATP-binding</keyword>
<keyword evidence="1" id="KW-0347">Helicase</keyword>
<evidence type="ECO:0000313" key="1">
    <source>
        <dbReference type="EMBL" id="GFR90345.1"/>
    </source>
</evidence>
<keyword evidence="2" id="KW-1185">Reference proteome</keyword>
<organism evidence="1 2">
    <name type="scientific">Elysia marginata</name>
    <dbReference type="NCBI Taxonomy" id="1093978"/>
    <lineage>
        <taxon>Eukaryota</taxon>
        <taxon>Metazoa</taxon>
        <taxon>Spiralia</taxon>
        <taxon>Lophotrochozoa</taxon>
        <taxon>Mollusca</taxon>
        <taxon>Gastropoda</taxon>
        <taxon>Heterobranchia</taxon>
        <taxon>Euthyneura</taxon>
        <taxon>Panpulmonata</taxon>
        <taxon>Sacoglossa</taxon>
        <taxon>Placobranchoidea</taxon>
        <taxon>Plakobranchidae</taxon>
        <taxon>Elysia</taxon>
    </lineage>
</organism>
<accession>A0AAV4H0I3</accession>
<gene>
    <name evidence="1" type="ORF">ElyMa_000815500</name>
</gene>
<dbReference type="GO" id="GO:0004386">
    <property type="term" value="F:helicase activity"/>
    <property type="evidence" value="ECO:0007669"/>
    <property type="project" value="UniProtKB-KW"/>
</dbReference>
<dbReference type="Proteomes" id="UP000762676">
    <property type="component" value="Unassembled WGS sequence"/>
</dbReference>
<proteinExistence type="predicted"/>
<keyword evidence="1" id="KW-0378">Hydrolase</keyword>
<reference evidence="1 2" key="1">
    <citation type="journal article" date="2021" name="Elife">
        <title>Chloroplast acquisition without the gene transfer in kleptoplastic sea slugs, Plakobranchus ocellatus.</title>
        <authorList>
            <person name="Maeda T."/>
            <person name="Takahashi S."/>
            <person name="Yoshida T."/>
            <person name="Shimamura S."/>
            <person name="Takaki Y."/>
            <person name="Nagai Y."/>
            <person name="Toyoda A."/>
            <person name="Suzuki Y."/>
            <person name="Arimoto A."/>
            <person name="Ishii H."/>
            <person name="Satoh N."/>
            <person name="Nishiyama T."/>
            <person name="Hasebe M."/>
            <person name="Maruyama T."/>
            <person name="Minagawa J."/>
            <person name="Obokata J."/>
            <person name="Shigenobu S."/>
        </authorList>
    </citation>
    <scope>NUCLEOTIDE SEQUENCE [LARGE SCALE GENOMIC DNA]</scope>
</reference>
<dbReference type="EMBL" id="BMAT01001684">
    <property type="protein sequence ID" value="GFR90345.1"/>
    <property type="molecule type" value="Genomic_DNA"/>
</dbReference>
<name>A0AAV4H0I3_9GAST</name>
<evidence type="ECO:0000313" key="2">
    <source>
        <dbReference type="Proteomes" id="UP000762676"/>
    </source>
</evidence>